<sequence length="127" mass="13959">MDLYDVSRVKMIFRICVMKATAPLSVDTLPATVRKNIQDIVASATLAGHAAPDVQFDLINTIIDAIFQDKELPRTMILEAVFHEFPSETCGQTTASGRNQHGNVRNSFTGVVWNRPFPDGIVRSGIA</sequence>
<comment type="caution">
    <text evidence="2">The sequence shown here is derived from an EMBL/GenBank/DDBJ whole genome shotgun (WGS) entry which is preliminary data.</text>
</comment>
<evidence type="ECO:0000313" key="1">
    <source>
        <dbReference type="EMBL" id="CAF1424423.1"/>
    </source>
</evidence>
<gene>
    <name evidence="2" type="ORF">OKA104_LOCUS26169</name>
    <name evidence="1" type="ORF">VCS650_LOCUS37914</name>
</gene>
<evidence type="ECO:0000313" key="2">
    <source>
        <dbReference type="EMBL" id="CAF3937226.1"/>
    </source>
</evidence>
<accession>A0A819JRB0</accession>
<organism evidence="2 3">
    <name type="scientific">Adineta steineri</name>
    <dbReference type="NCBI Taxonomy" id="433720"/>
    <lineage>
        <taxon>Eukaryota</taxon>
        <taxon>Metazoa</taxon>
        <taxon>Spiralia</taxon>
        <taxon>Gnathifera</taxon>
        <taxon>Rotifera</taxon>
        <taxon>Eurotatoria</taxon>
        <taxon>Bdelloidea</taxon>
        <taxon>Adinetida</taxon>
        <taxon>Adinetidae</taxon>
        <taxon>Adineta</taxon>
    </lineage>
</organism>
<protein>
    <submittedName>
        <fullName evidence="2">Uncharacterized protein</fullName>
    </submittedName>
</protein>
<proteinExistence type="predicted"/>
<dbReference type="Proteomes" id="UP000663881">
    <property type="component" value="Unassembled WGS sequence"/>
</dbReference>
<dbReference type="EMBL" id="CAJOAY010002269">
    <property type="protein sequence ID" value="CAF3937226.1"/>
    <property type="molecule type" value="Genomic_DNA"/>
</dbReference>
<dbReference type="AlphaFoldDB" id="A0A819JRB0"/>
<name>A0A819JRB0_9BILA</name>
<evidence type="ECO:0000313" key="3">
    <source>
        <dbReference type="Proteomes" id="UP000663881"/>
    </source>
</evidence>
<reference evidence="2" key="1">
    <citation type="submission" date="2021-02" db="EMBL/GenBank/DDBJ databases">
        <authorList>
            <person name="Nowell W R."/>
        </authorList>
    </citation>
    <scope>NUCLEOTIDE SEQUENCE</scope>
</reference>
<dbReference type="EMBL" id="CAJNON010001074">
    <property type="protein sequence ID" value="CAF1424423.1"/>
    <property type="molecule type" value="Genomic_DNA"/>
</dbReference>
<dbReference type="Proteomes" id="UP000663891">
    <property type="component" value="Unassembled WGS sequence"/>
</dbReference>